<feature type="domain" description="Secretion system C-terminal sorting" evidence="4">
    <location>
        <begin position="460"/>
        <end position="522"/>
    </location>
</feature>
<protein>
    <submittedName>
        <fullName evidence="5">T9SS type A sorting domain-containing protein</fullName>
    </submittedName>
</protein>
<dbReference type="SUPFAM" id="SSF50965">
    <property type="entry name" value="Galactose oxidase, central domain"/>
    <property type="match status" value="1"/>
</dbReference>
<keyword evidence="3" id="KW-0677">Repeat</keyword>
<keyword evidence="2" id="KW-0732">Signal</keyword>
<name>A0A5D0R1D6_9FLAO</name>
<organism evidence="5 6">
    <name type="scientific">Bizionia algoritergicola</name>
    <dbReference type="NCBI Taxonomy" id="291187"/>
    <lineage>
        <taxon>Bacteria</taxon>
        <taxon>Pseudomonadati</taxon>
        <taxon>Bacteroidota</taxon>
        <taxon>Flavobacteriia</taxon>
        <taxon>Flavobacteriales</taxon>
        <taxon>Flavobacteriaceae</taxon>
        <taxon>Bizionia</taxon>
    </lineage>
</organism>
<dbReference type="SMART" id="SM00612">
    <property type="entry name" value="Kelch"/>
    <property type="match status" value="5"/>
</dbReference>
<dbReference type="InterPro" id="IPR026444">
    <property type="entry name" value="Secre_tail"/>
</dbReference>
<evidence type="ECO:0000313" key="6">
    <source>
        <dbReference type="Proteomes" id="UP000324358"/>
    </source>
</evidence>
<evidence type="ECO:0000313" key="5">
    <source>
        <dbReference type="EMBL" id="TYB74706.1"/>
    </source>
</evidence>
<sequence>MLSTTSYRTFFFSMFCLTFLQFNNGFSQTWIEKNESENYVARHEFGFVQAGDKFVMFGGRESSQRLDVYDYATNTWEQGGMAPESFNHFQAISFEGLIWVIGAFKTNVPNPEESADYIYMYNPATKQWIQGMEIPESRKRGAAGLAVYNNKFYVVGGNNNGHSGGYVSYFDEFNPTTGAWTSLTNAPHERDHFQAAIFGDKLYAIGGRLTGGPGGLFEPQVPEVDVYNFITEQWTTLNNSQNIPNPRAGLGVIVYNNEIYTLGGETTFNRPNNGQVSIVESFNPTTNTWTTQSSLNYPRHGFQPIVSGSTLYVAGGSSGGVIIRNMEYLGTDDASGTANVNSTFAAAETTKAFEYGPDFGSVTIDIELSNTSGTTGTYIDNISITGTDYTLANTYANQLVGANSSVSIQAVLTNTTQNTRNGTVSVTYNNNSTLTIELEGTLNPTLSIDTLNETNGNLLVYPSPTKNTFSINHSVTELKLYDVSGKLIKEFSGAFKAKQDFSVSELSAGLYIVKARNSSQAQFTGRLIKK</sequence>
<comment type="caution">
    <text evidence="5">The sequence shown here is derived from an EMBL/GenBank/DDBJ whole genome shotgun (WGS) entry which is preliminary data.</text>
</comment>
<keyword evidence="1" id="KW-0880">Kelch repeat</keyword>
<dbReference type="NCBIfam" id="TIGR04183">
    <property type="entry name" value="Por_Secre_tail"/>
    <property type="match status" value="1"/>
</dbReference>
<dbReference type="RefSeq" id="WP_148367190.1">
    <property type="nucleotide sequence ID" value="NZ_VSKL01000001.1"/>
</dbReference>
<dbReference type="Pfam" id="PF18962">
    <property type="entry name" value="Por_Secre_tail"/>
    <property type="match status" value="1"/>
</dbReference>
<dbReference type="PANTHER" id="PTHR24412:SF489">
    <property type="entry name" value="RING FINGER DOMAIN AND KELCH REPEAT-CONTAINING PROTEIN DDB_G0271372"/>
    <property type="match status" value="1"/>
</dbReference>
<dbReference type="InterPro" id="IPR006652">
    <property type="entry name" value="Kelch_1"/>
</dbReference>
<dbReference type="Gene3D" id="2.120.10.80">
    <property type="entry name" value="Kelch-type beta propeller"/>
    <property type="match status" value="2"/>
</dbReference>
<reference evidence="5 6" key="1">
    <citation type="submission" date="2019-08" db="EMBL/GenBank/DDBJ databases">
        <title>Genomes of Antarctic Bizionia species.</title>
        <authorList>
            <person name="Bowman J.P."/>
        </authorList>
    </citation>
    <scope>NUCLEOTIDE SEQUENCE [LARGE SCALE GENOMIC DNA]</scope>
    <source>
        <strain evidence="5 6">APA-1</strain>
    </source>
</reference>
<dbReference type="OrthoDB" id="9761875at2"/>
<dbReference type="PANTHER" id="PTHR24412">
    <property type="entry name" value="KELCH PROTEIN"/>
    <property type="match status" value="1"/>
</dbReference>
<evidence type="ECO:0000256" key="2">
    <source>
        <dbReference type="ARBA" id="ARBA00022729"/>
    </source>
</evidence>
<keyword evidence="6" id="KW-1185">Reference proteome</keyword>
<evidence type="ECO:0000256" key="3">
    <source>
        <dbReference type="ARBA" id="ARBA00022737"/>
    </source>
</evidence>
<dbReference type="InterPro" id="IPR011043">
    <property type="entry name" value="Gal_Oxase/kelch_b-propeller"/>
</dbReference>
<dbReference type="InterPro" id="IPR015915">
    <property type="entry name" value="Kelch-typ_b-propeller"/>
</dbReference>
<accession>A0A5D0R1D6</accession>
<dbReference type="SUPFAM" id="SSF117281">
    <property type="entry name" value="Kelch motif"/>
    <property type="match status" value="1"/>
</dbReference>
<dbReference type="AlphaFoldDB" id="A0A5D0R1D6"/>
<dbReference type="EMBL" id="VSKL01000001">
    <property type="protein sequence ID" value="TYB74706.1"/>
    <property type="molecule type" value="Genomic_DNA"/>
</dbReference>
<evidence type="ECO:0000256" key="1">
    <source>
        <dbReference type="ARBA" id="ARBA00022441"/>
    </source>
</evidence>
<dbReference type="Pfam" id="PF24681">
    <property type="entry name" value="Kelch_KLHDC2_KLHL20_DRC7"/>
    <property type="match status" value="1"/>
</dbReference>
<dbReference type="Proteomes" id="UP000324358">
    <property type="component" value="Unassembled WGS sequence"/>
</dbReference>
<gene>
    <name evidence="5" type="ORF">ES675_00785</name>
</gene>
<proteinExistence type="predicted"/>
<evidence type="ECO:0000259" key="4">
    <source>
        <dbReference type="Pfam" id="PF18962"/>
    </source>
</evidence>